<evidence type="ECO:0000313" key="3">
    <source>
        <dbReference type="EMBL" id="OQD87146.1"/>
    </source>
</evidence>
<feature type="transmembrane region" description="Helical" evidence="1">
    <location>
        <begin position="163"/>
        <end position="183"/>
    </location>
</feature>
<dbReference type="Proteomes" id="UP000191672">
    <property type="component" value="Unassembled WGS sequence"/>
</dbReference>
<feature type="signal peptide" evidence="2">
    <location>
        <begin position="1"/>
        <end position="16"/>
    </location>
</feature>
<proteinExistence type="predicted"/>
<accession>A0A1V6QE52</accession>
<feature type="chain" id="PRO_5012980566" evidence="2">
    <location>
        <begin position="17"/>
        <end position="332"/>
    </location>
</feature>
<keyword evidence="2" id="KW-0732">Signal</keyword>
<name>A0A1V6QE52_9EURO</name>
<reference evidence="4" key="1">
    <citation type="journal article" date="2017" name="Nat. Microbiol.">
        <title>Global analysis of biosynthetic gene clusters reveals vast potential of secondary metabolite production in Penicillium species.</title>
        <authorList>
            <person name="Nielsen J.C."/>
            <person name="Grijseels S."/>
            <person name="Prigent S."/>
            <person name="Ji B."/>
            <person name="Dainat J."/>
            <person name="Nielsen K.F."/>
            <person name="Frisvad J.C."/>
            <person name="Workman M."/>
            <person name="Nielsen J."/>
        </authorList>
    </citation>
    <scope>NUCLEOTIDE SEQUENCE [LARGE SCALE GENOMIC DNA]</scope>
    <source>
        <strain evidence="4">IBT 31811</strain>
    </source>
</reference>
<protein>
    <submittedName>
        <fullName evidence="3">Uncharacterized protein</fullName>
    </submittedName>
</protein>
<keyword evidence="1" id="KW-1133">Transmembrane helix</keyword>
<keyword evidence="1" id="KW-0812">Transmembrane</keyword>
<evidence type="ECO:0000256" key="2">
    <source>
        <dbReference type="SAM" id="SignalP"/>
    </source>
</evidence>
<dbReference type="EMBL" id="MDYN01000006">
    <property type="protein sequence ID" value="OQD87146.1"/>
    <property type="molecule type" value="Genomic_DNA"/>
</dbReference>
<dbReference type="AlphaFoldDB" id="A0A1V6QE52"/>
<keyword evidence="4" id="KW-1185">Reference proteome</keyword>
<evidence type="ECO:0000256" key="1">
    <source>
        <dbReference type="SAM" id="Phobius"/>
    </source>
</evidence>
<sequence length="332" mass="37742">MLEFWLLGAMFAGMNGLGLWQSVPLTTISPTNSYFMRGIGSLEVVGSIYGLRRLHPYVFTEDDAISPQDQQLRQLVAFEESKHQMYNLHKDAEEKSFHLNTRPVASPTSCPLVTTASNQMTDYLLQELLKKFDSTQMSDFLLERILEKAEREAALTKRTTERYFSLATIAFVFLVAGLFSVLLNTAQLKKYLMDTKLVLGEGLYKSINSDFQRLHRLLESTILAVCEQLQIDIGTFRTELAHVKDIFGAFAFQWEEQFKSVTQVIENNQRKNKQVLDQRLEKIVHDTENLIKKVSQILREMQFMNDAVQNATGGSNGYAVSSDTADSSVQEP</sequence>
<dbReference type="STRING" id="416450.A0A1V6QE52"/>
<dbReference type="OrthoDB" id="4330676at2759"/>
<organism evidence="3 4">
    <name type="scientific">Penicillium antarcticum</name>
    <dbReference type="NCBI Taxonomy" id="416450"/>
    <lineage>
        <taxon>Eukaryota</taxon>
        <taxon>Fungi</taxon>
        <taxon>Dikarya</taxon>
        <taxon>Ascomycota</taxon>
        <taxon>Pezizomycotina</taxon>
        <taxon>Eurotiomycetes</taxon>
        <taxon>Eurotiomycetidae</taxon>
        <taxon>Eurotiales</taxon>
        <taxon>Aspergillaceae</taxon>
        <taxon>Penicillium</taxon>
    </lineage>
</organism>
<gene>
    <name evidence="3" type="ORF">PENANT_c006G01064</name>
</gene>
<keyword evidence="1" id="KW-0472">Membrane</keyword>
<comment type="caution">
    <text evidence="3">The sequence shown here is derived from an EMBL/GenBank/DDBJ whole genome shotgun (WGS) entry which is preliminary data.</text>
</comment>
<evidence type="ECO:0000313" key="4">
    <source>
        <dbReference type="Proteomes" id="UP000191672"/>
    </source>
</evidence>